<evidence type="ECO:0000313" key="1">
    <source>
        <dbReference type="EMBL" id="QBY44199.1"/>
    </source>
</evidence>
<protein>
    <submittedName>
        <fullName evidence="1">Uncharacterized protein</fullName>
    </submittedName>
</protein>
<proteinExistence type="predicted"/>
<gene>
    <name evidence="1" type="ORF">ArsFIN_27760</name>
</gene>
<accession>A0A4P7KVC7</accession>
<reference evidence="1 2" key="1">
    <citation type="submission" date="2019-03" db="EMBL/GenBank/DDBJ databases">
        <title>Long-read sequencing reveals hyperdense prophage content in a complex bacterial symbiont genome.</title>
        <authorList>
            <person name="Frost C.L."/>
            <person name="Siozios S."/>
            <person name="Nadal-Jimenez P."/>
            <person name="Brockhurst M.A."/>
            <person name="King K.C."/>
            <person name="Darby A.C."/>
            <person name="Hurst G.D.D."/>
        </authorList>
    </citation>
    <scope>NUCLEOTIDE SEQUENCE [LARGE SCALE GENOMIC DNA]</scope>
    <source>
        <strain evidence="1 2">FIN</strain>
    </source>
</reference>
<sequence length="60" mass="6340">MADVASLAVALHLNAASFKAQLTDAYSTAANESRKFTRQVETGSMQVLAPLTNGHTSKAF</sequence>
<evidence type="ECO:0000313" key="2">
    <source>
        <dbReference type="Proteomes" id="UP000295134"/>
    </source>
</evidence>
<dbReference type="GeneID" id="96877789"/>
<dbReference type="KEGG" id="ans:ArsFIN_27760"/>
<organism evidence="1 2">
    <name type="scientific">Arsenophonus nasoniae</name>
    <name type="common">son-killer infecting Nasonia vitripennis</name>
    <dbReference type="NCBI Taxonomy" id="638"/>
    <lineage>
        <taxon>Bacteria</taxon>
        <taxon>Pseudomonadati</taxon>
        <taxon>Pseudomonadota</taxon>
        <taxon>Gammaproteobacteria</taxon>
        <taxon>Enterobacterales</taxon>
        <taxon>Morganellaceae</taxon>
        <taxon>Arsenophonus</taxon>
    </lineage>
</organism>
<name>A0A4P7KVC7_9GAMM</name>
<dbReference type="Proteomes" id="UP000295134">
    <property type="component" value="Chromosome"/>
</dbReference>
<dbReference type="EMBL" id="CP038613">
    <property type="protein sequence ID" value="QBY44199.1"/>
    <property type="molecule type" value="Genomic_DNA"/>
</dbReference>
<dbReference type="RefSeq" id="WP_135677801.1">
    <property type="nucleotide sequence ID" value="NZ_CP038613.1"/>
</dbReference>
<dbReference type="AlphaFoldDB" id="A0A4P7KVC7"/>